<keyword evidence="6 10" id="KW-0472">Membrane</keyword>
<feature type="transmembrane region" description="Helical" evidence="10">
    <location>
        <begin position="53"/>
        <end position="72"/>
    </location>
</feature>
<dbReference type="PANTHER" id="PTHR19139">
    <property type="entry name" value="AQUAPORIN TRANSPORTER"/>
    <property type="match status" value="1"/>
</dbReference>
<dbReference type="RefSeq" id="XP_020845964.1">
    <property type="nucleotide sequence ID" value="XM_020990305.1"/>
</dbReference>
<dbReference type="EMBL" id="MN168302">
    <property type="protein sequence ID" value="QKE22987.1"/>
    <property type="molecule type" value="Genomic_DNA"/>
</dbReference>
<keyword evidence="3 8" id="KW-0813">Transport</keyword>
<evidence type="ECO:0000256" key="6">
    <source>
        <dbReference type="ARBA" id="ARBA00023136"/>
    </source>
</evidence>
<dbReference type="SUPFAM" id="SSF81338">
    <property type="entry name" value="Aquaporin-like"/>
    <property type="match status" value="1"/>
</dbReference>
<dbReference type="PANTHER" id="PTHR19139:SF177">
    <property type="entry name" value="AQUAPORIN 14"/>
    <property type="match status" value="1"/>
</dbReference>
<evidence type="ECO:0000313" key="13">
    <source>
        <dbReference type="RefSeq" id="XP_020845964.1"/>
    </source>
</evidence>
<evidence type="ECO:0000256" key="2">
    <source>
        <dbReference type="ARBA" id="ARBA00006175"/>
    </source>
</evidence>
<feature type="transmembrane region" description="Helical" evidence="10">
    <location>
        <begin position="93"/>
        <end position="115"/>
    </location>
</feature>
<comment type="similarity">
    <text evidence="2 8">Belongs to the MIP/aquaporin (TC 1.A.8) family.</text>
</comment>
<comment type="subcellular location">
    <subcellularLocation>
        <location evidence="1">Membrane</location>
        <topology evidence="1">Multi-pass membrane protein</topology>
    </subcellularLocation>
</comment>
<evidence type="ECO:0000256" key="9">
    <source>
        <dbReference type="SAM" id="MobiDB-lite"/>
    </source>
</evidence>
<gene>
    <name evidence="13" type="primary">LOC110211128</name>
    <name evidence="11" type="synonym">Aqp14</name>
</gene>
<reference evidence="13" key="2">
    <citation type="submission" date="2025-04" db="UniProtKB">
        <authorList>
            <consortium name="RefSeq"/>
        </authorList>
    </citation>
    <scope>IDENTIFICATION</scope>
    <source>
        <tissue evidence="13">Spleen</tissue>
    </source>
</reference>
<feature type="transmembrane region" description="Helical" evidence="10">
    <location>
        <begin position="135"/>
        <end position="154"/>
    </location>
</feature>
<feature type="transmembrane region" description="Helical" evidence="10">
    <location>
        <begin position="166"/>
        <end position="189"/>
    </location>
</feature>
<dbReference type="Gene3D" id="1.20.1080.10">
    <property type="entry name" value="Glycerol uptake facilitator protein"/>
    <property type="match status" value="1"/>
</dbReference>
<dbReference type="PROSITE" id="PS00221">
    <property type="entry name" value="MIP"/>
    <property type="match status" value="1"/>
</dbReference>
<evidence type="ECO:0000256" key="3">
    <source>
        <dbReference type="ARBA" id="ARBA00022448"/>
    </source>
</evidence>
<dbReference type="KEGG" id="pcw:110211128"/>
<dbReference type="Pfam" id="PF00230">
    <property type="entry name" value="MIP"/>
    <property type="match status" value="1"/>
</dbReference>
<reference evidence="11" key="1">
    <citation type="submission" date="2019-07" db="EMBL/GenBank/DDBJ databases">
        <title>The genomic landscape and function of the fourtheenth subfamily of vertebrate water channels (Aqp14).</title>
        <authorList>
            <person name="Chauvigne F."/>
            <person name="Yilmaz O."/>
            <person name="Ferre A."/>
            <person name="Fjelldal P.G."/>
            <person name="Finn R.N."/>
            <person name="Cerda J."/>
        </authorList>
    </citation>
    <scope>NUCLEOTIDE SEQUENCE</scope>
</reference>
<evidence type="ECO:0000256" key="5">
    <source>
        <dbReference type="ARBA" id="ARBA00022989"/>
    </source>
</evidence>
<dbReference type="InterPro" id="IPR000425">
    <property type="entry name" value="MIP"/>
</dbReference>
<keyword evidence="5 10" id="KW-1133">Transmembrane helix</keyword>
<feature type="region of interest" description="Disordered" evidence="9">
    <location>
        <begin position="259"/>
        <end position="281"/>
    </location>
</feature>
<evidence type="ECO:0000256" key="10">
    <source>
        <dbReference type="SAM" id="Phobius"/>
    </source>
</evidence>
<proteinExistence type="inferred from homology"/>
<comment type="catalytic activity">
    <reaction evidence="7">
        <text>H2O(in) = H2O(out)</text>
        <dbReference type="Rhea" id="RHEA:29667"/>
        <dbReference type="ChEBI" id="CHEBI:15377"/>
    </reaction>
</comment>
<accession>A0A6P5KLU3</accession>
<evidence type="ECO:0000256" key="8">
    <source>
        <dbReference type="RuleBase" id="RU000477"/>
    </source>
</evidence>
<evidence type="ECO:0000256" key="7">
    <source>
        <dbReference type="ARBA" id="ARBA00034651"/>
    </source>
</evidence>
<dbReference type="GO" id="GO:0005886">
    <property type="term" value="C:plasma membrane"/>
    <property type="evidence" value="ECO:0007669"/>
    <property type="project" value="TreeGrafter"/>
</dbReference>
<sequence>MVIWEDLRSWQFWKAVLAEGLGTLIFVGVVLGASCPSRGSVPGITPDPLQPALAGGLVVVALVQVLGEVSGAQTNPALTLALLCAGRLDLLRGAAFILAQSTGAILASSIFYLALPQTAVVQLVTRVSSGSHAGQALGMEFFSTFQLILTVFAVTNQQQQRDTGGLGSLAMGFSVTAGTLAAGTFSGGSMNPARSLGPAVVTGIWDHHWVYWMGPTLGAILAGLSIEFLFSSGASQKKLVVCGTCRDVEMVEAANMSHSSISTATQHLPPRPQSHPKPEHN</sequence>
<dbReference type="InterPro" id="IPR022357">
    <property type="entry name" value="MIP_CS"/>
</dbReference>
<feature type="transmembrane region" description="Helical" evidence="10">
    <location>
        <begin position="209"/>
        <end position="230"/>
    </location>
</feature>
<dbReference type="Proteomes" id="UP000515140">
    <property type="component" value="Unplaced"/>
</dbReference>
<keyword evidence="4 8" id="KW-0812">Transmembrane</keyword>
<keyword evidence="12" id="KW-1185">Reference proteome</keyword>
<organism evidence="12 13">
    <name type="scientific">Phascolarctos cinereus</name>
    <name type="common">Koala</name>
    <dbReference type="NCBI Taxonomy" id="38626"/>
    <lineage>
        <taxon>Eukaryota</taxon>
        <taxon>Metazoa</taxon>
        <taxon>Chordata</taxon>
        <taxon>Craniata</taxon>
        <taxon>Vertebrata</taxon>
        <taxon>Euteleostomi</taxon>
        <taxon>Mammalia</taxon>
        <taxon>Metatheria</taxon>
        <taxon>Diprotodontia</taxon>
        <taxon>Phascolarctidae</taxon>
        <taxon>Phascolarctos</taxon>
    </lineage>
</organism>
<dbReference type="GeneID" id="110211128"/>
<evidence type="ECO:0000256" key="1">
    <source>
        <dbReference type="ARBA" id="ARBA00004141"/>
    </source>
</evidence>
<dbReference type="InterPro" id="IPR034294">
    <property type="entry name" value="Aquaporin_transptr"/>
</dbReference>
<dbReference type="PRINTS" id="PR00783">
    <property type="entry name" value="MINTRINSICP"/>
</dbReference>
<feature type="transmembrane region" description="Helical" evidence="10">
    <location>
        <begin position="12"/>
        <end position="33"/>
    </location>
</feature>
<dbReference type="AlphaFoldDB" id="A0A6P5KLU3"/>
<protein>
    <submittedName>
        <fullName evidence="11">Aquaporin 14</fullName>
    </submittedName>
    <submittedName>
        <fullName evidence="13">Aquaporin-4-like</fullName>
    </submittedName>
</protein>
<evidence type="ECO:0000256" key="4">
    <source>
        <dbReference type="ARBA" id="ARBA00022692"/>
    </source>
</evidence>
<evidence type="ECO:0000313" key="11">
    <source>
        <dbReference type="EMBL" id="QKE22987.1"/>
    </source>
</evidence>
<dbReference type="GO" id="GO:0015250">
    <property type="term" value="F:water channel activity"/>
    <property type="evidence" value="ECO:0007669"/>
    <property type="project" value="TreeGrafter"/>
</dbReference>
<name>A0A6P5KLU3_PHACI</name>
<dbReference type="InterPro" id="IPR023271">
    <property type="entry name" value="Aquaporin-like"/>
</dbReference>
<evidence type="ECO:0000313" key="12">
    <source>
        <dbReference type="Proteomes" id="UP000515140"/>
    </source>
</evidence>